<accession>A0A813J823</accession>
<dbReference type="AlphaFoldDB" id="A0A813J823"/>
<dbReference type="EMBL" id="CAJNNW010024376">
    <property type="protein sequence ID" value="CAE8672121.1"/>
    <property type="molecule type" value="Genomic_DNA"/>
</dbReference>
<sequence>MWLPIWVERHRVWDQVAKGERSAADLEGFCLLGLCTAFFLRAQYAADVEKLAEEALVELQYAQRILGEQLHRDVAKEFTSWPFDAADILLNANRLSKWIGSGRPGDDGPPRFVLADWQGTASCSEPASASLDRALPDPGFVDLIRHIEAVILTRETGLNNLAVATYLEILVQMHATDPQMREAALYVCTSPIICSLLRTAFETPLLAYLGMQLHVDINRQLDQLWLMHFKEMVRSPCSNVFAVHNFMMREQIHYATGVRLAVVRPRALYAQVDVPVWRQAKGGDPRRLLSGTQSWEKKVLIFRSSLFNASLTPFLLEAHATKCEFQLSLKIVRGSADFVSYRDLQRYRAVVLFPWDAALMSFWELYSLGGPALLLPDREWVYKVQQKTGWTSTMQLGEVELAGLKDLKGLGAASGRPDFAWSPWWAQGKASSEQVLYWYALSDYERLPHVVTFRSLSATWMQFHRVQPIQQAINKQSRWNKQSLFVCFPIFLLSVSILFAEPCHSSWMSLSNWPGSLSATTRQQ</sequence>
<name>A0A813J823_POLGL</name>
<gene>
    <name evidence="1" type="ORF">PGLA2088_LOCUS17896</name>
</gene>
<proteinExistence type="predicted"/>
<reference evidence="1" key="1">
    <citation type="submission" date="2021-02" db="EMBL/GenBank/DDBJ databases">
        <authorList>
            <person name="Dougan E. K."/>
            <person name="Rhodes N."/>
            <person name="Thang M."/>
            <person name="Chan C."/>
        </authorList>
    </citation>
    <scope>NUCLEOTIDE SEQUENCE</scope>
</reference>
<comment type="caution">
    <text evidence="1">The sequence shown here is derived from an EMBL/GenBank/DDBJ whole genome shotgun (WGS) entry which is preliminary data.</text>
</comment>
<evidence type="ECO:0000313" key="1">
    <source>
        <dbReference type="EMBL" id="CAE8672121.1"/>
    </source>
</evidence>
<organism evidence="1 2">
    <name type="scientific">Polarella glacialis</name>
    <name type="common">Dinoflagellate</name>
    <dbReference type="NCBI Taxonomy" id="89957"/>
    <lineage>
        <taxon>Eukaryota</taxon>
        <taxon>Sar</taxon>
        <taxon>Alveolata</taxon>
        <taxon>Dinophyceae</taxon>
        <taxon>Suessiales</taxon>
        <taxon>Suessiaceae</taxon>
        <taxon>Polarella</taxon>
    </lineage>
</organism>
<protein>
    <submittedName>
        <fullName evidence="1">Uncharacterized protein</fullName>
    </submittedName>
</protein>
<dbReference type="Proteomes" id="UP000626109">
    <property type="component" value="Unassembled WGS sequence"/>
</dbReference>
<evidence type="ECO:0000313" key="2">
    <source>
        <dbReference type="Proteomes" id="UP000626109"/>
    </source>
</evidence>